<evidence type="ECO:0000313" key="8">
    <source>
        <dbReference type="Proteomes" id="UP001595616"/>
    </source>
</evidence>
<dbReference type="Proteomes" id="UP001595616">
    <property type="component" value="Unassembled WGS sequence"/>
</dbReference>
<proteinExistence type="predicted"/>
<reference evidence="8" key="1">
    <citation type="journal article" date="2019" name="Int. J. Syst. Evol. Microbiol.">
        <title>The Global Catalogue of Microorganisms (GCM) 10K type strain sequencing project: providing services to taxonomists for standard genome sequencing and annotation.</title>
        <authorList>
            <consortium name="The Broad Institute Genomics Platform"/>
            <consortium name="The Broad Institute Genome Sequencing Center for Infectious Disease"/>
            <person name="Wu L."/>
            <person name="Ma J."/>
        </authorList>
    </citation>
    <scope>NUCLEOTIDE SEQUENCE [LARGE SCALE GENOMIC DNA]</scope>
    <source>
        <strain evidence="8">CECT 7956</strain>
    </source>
</reference>
<dbReference type="InterPro" id="IPR036922">
    <property type="entry name" value="Rieske_2Fe-2S_sf"/>
</dbReference>
<evidence type="ECO:0000256" key="1">
    <source>
        <dbReference type="ARBA" id="ARBA00022714"/>
    </source>
</evidence>
<evidence type="ECO:0000259" key="6">
    <source>
        <dbReference type="PROSITE" id="PS51296"/>
    </source>
</evidence>
<keyword evidence="1" id="KW-0001">2Fe-2S</keyword>
<evidence type="ECO:0000256" key="2">
    <source>
        <dbReference type="ARBA" id="ARBA00022723"/>
    </source>
</evidence>
<dbReference type="SUPFAM" id="SSF50022">
    <property type="entry name" value="ISP domain"/>
    <property type="match status" value="1"/>
</dbReference>
<keyword evidence="3" id="KW-0408">Iron</keyword>
<dbReference type="PROSITE" id="PS51257">
    <property type="entry name" value="PROKAR_LIPOPROTEIN"/>
    <property type="match status" value="1"/>
</dbReference>
<feature type="compositionally biased region" description="Low complexity" evidence="5">
    <location>
        <begin position="41"/>
        <end position="80"/>
    </location>
</feature>
<keyword evidence="8" id="KW-1185">Reference proteome</keyword>
<keyword evidence="4" id="KW-0411">Iron-sulfur</keyword>
<organism evidence="7 8">
    <name type="scientific">Lacihabitans lacunae</name>
    <dbReference type="NCBI Taxonomy" id="1028214"/>
    <lineage>
        <taxon>Bacteria</taxon>
        <taxon>Pseudomonadati</taxon>
        <taxon>Bacteroidota</taxon>
        <taxon>Cytophagia</taxon>
        <taxon>Cytophagales</taxon>
        <taxon>Leadbetterellaceae</taxon>
        <taxon>Lacihabitans</taxon>
    </lineage>
</organism>
<evidence type="ECO:0000256" key="5">
    <source>
        <dbReference type="SAM" id="MobiDB-lite"/>
    </source>
</evidence>
<accession>A0ABV7YUN6</accession>
<dbReference type="PROSITE" id="PS51296">
    <property type="entry name" value="RIESKE"/>
    <property type="match status" value="1"/>
</dbReference>
<feature type="region of interest" description="Disordered" evidence="5">
    <location>
        <begin position="40"/>
        <end position="80"/>
    </location>
</feature>
<comment type="caution">
    <text evidence="7">The sequence shown here is derived from an EMBL/GenBank/DDBJ whole genome shotgun (WGS) entry which is preliminary data.</text>
</comment>
<evidence type="ECO:0000313" key="7">
    <source>
        <dbReference type="EMBL" id="MFC3810899.1"/>
    </source>
</evidence>
<dbReference type="EMBL" id="JBHRYQ010000001">
    <property type="protein sequence ID" value="MFC3810899.1"/>
    <property type="molecule type" value="Genomic_DNA"/>
</dbReference>
<keyword evidence="2" id="KW-0479">Metal-binding</keyword>
<dbReference type="RefSeq" id="WP_379837413.1">
    <property type="nucleotide sequence ID" value="NZ_JBHRYQ010000001.1"/>
</dbReference>
<evidence type="ECO:0000256" key="4">
    <source>
        <dbReference type="ARBA" id="ARBA00023014"/>
    </source>
</evidence>
<feature type="domain" description="Rieske" evidence="6">
    <location>
        <begin position="99"/>
        <end position="192"/>
    </location>
</feature>
<gene>
    <name evidence="7" type="ORF">ACFOOI_09565</name>
</gene>
<protein>
    <submittedName>
        <fullName evidence="7">(2Fe-2S)-binding protein</fullName>
    </submittedName>
</protein>
<name>A0ABV7YUN6_9BACT</name>
<evidence type="ECO:0000256" key="3">
    <source>
        <dbReference type="ARBA" id="ARBA00023004"/>
    </source>
</evidence>
<dbReference type="Gene3D" id="2.102.10.10">
    <property type="entry name" value="Rieske [2Fe-2S] iron-sulphur domain"/>
    <property type="match status" value="1"/>
</dbReference>
<sequence>MTRFEFLKTSGFTGGALVALLASCVNKEDTYIEALVQNPDGSTSASAVSGSQTGSTSSTTGTTTTTATTPTTTSSTTGIDSSTLISTESLNSIKNTLLVLDLSSSTYANLKNRNAYVIASNIVVALNKSGKLVAATVTCTHEPKKQVIFSNEEWYCTAHSARFSQAGVGLNSKGSKGLTVYKVATNGNKVVVY</sequence>
<dbReference type="InterPro" id="IPR017941">
    <property type="entry name" value="Rieske_2Fe-2S"/>
</dbReference>